<evidence type="ECO:0000313" key="1">
    <source>
        <dbReference type="EMBL" id="GKV36540.1"/>
    </source>
</evidence>
<evidence type="ECO:0000313" key="2">
    <source>
        <dbReference type="Proteomes" id="UP001054252"/>
    </source>
</evidence>
<organism evidence="1 2">
    <name type="scientific">Rubroshorea leprosula</name>
    <dbReference type="NCBI Taxonomy" id="152421"/>
    <lineage>
        <taxon>Eukaryota</taxon>
        <taxon>Viridiplantae</taxon>
        <taxon>Streptophyta</taxon>
        <taxon>Embryophyta</taxon>
        <taxon>Tracheophyta</taxon>
        <taxon>Spermatophyta</taxon>
        <taxon>Magnoliopsida</taxon>
        <taxon>eudicotyledons</taxon>
        <taxon>Gunneridae</taxon>
        <taxon>Pentapetalae</taxon>
        <taxon>rosids</taxon>
        <taxon>malvids</taxon>
        <taxon>Malvales</taxon>
        <taxon>Dipterocarpaceae</taxon>
        <taxon>Rubroshorea</taxon>
    </lineage>
</organism>
<comment type="caution">
    <text evidence="1">The sequence shown here is derived from an EMBL/GenBank/DDBJ whole genome shotgun (WGS) entry which is preliminary data.</text>
</comment>
<reference evidence="1 2" key="1">
    <citation type="journal article" date="2021" name="Commun. Biol.">
        <title>The genome of Shorea leprosula (Dipterocarpaceae) highlights the ecological relevance of drought in aseasonal tropical rainforests.</title>
        <authorList>
            <person name="Ng K.K.S."/>
            <person name="Kobayashi M.J."/>
            <person name="Fawcett J.A."/>
            <person name="Hatakeyama M."/>
            <person name="Paape T."/>
            <person name="Ng C.H."/>
            <person name="Ang C.C."/>
            <person name="Tnah L.H."/>
            <person name="Lee C.T."/>
            <person name="Nishiyama T."/>
            <person name="Sese J."/>
            <person name="O'Brien M.J."/>
            <person name="Copetti D."/>
            <person name="Mohd Noor M.I."/>
            <person name="Ong R.C."/>
            <person name="Putra M."/>
            <person name="Sireger I.Z."/>
            <person name="Indrioko S."/>
            <person name="Kosugi Y."/>
            <person name="Izuno A."/>
            <person name="Isagi Y."/>
            <person name="Lee S.L."/>
            <person name="Shimizu K.K."/>
        </authorList>
    </citation>
    <scope>NUCLEOTIDE SEQUENCE [LARGE SCALE GENOMIC DNA]</scope>
    <source>
        <strain evidence="1">214</strain>
    </source>
</reference>
<dbReference type="Proteomes" id="UP001054252">
    <property type="component" value="Unassembled WGS sequence"/>
</dbReference>
<dbReference type="PROSITE" id="PS51257">
    <property type="entry name" value="PROKAR_LIPOPROTEIN"/>
    <property type="match status" value="1"/>
</dbReference>
<dbReference type="AlphaFoldDB" id="A0AAV5LHE4"/>
<dbReference type="EMBL" id="BPVZ01000117">
    <property type="protein sequence ID" value="GKV36540.1"/>
    <property type="molecule type" value="Genomic_DNA"/>
</dbReference>
<sequence length="66" mass="6914">MYRVDSTTHPIAGIGCCAGTGATCPLLLKVQGVAGVGSTFSNKRLVAESARGGRSWEHFQQQEACC</sequence>
<protein>
    <submittedName>
        <fullName evidence="1">Uncharacterized protein</fullName>
    </submittedName>
</protein>
<keyword evidence="2" id="KW-1185">Reference proteome</keyword>
<name>A0AAV5LHE4_9ROSI</name>
<accession>A0AAV5LHE4</accession>
<proteinExistence type="predicted"/>
<gene>
    <name evidence="1" type="ORF">SLEP1_g44661</name>
</gene>